<dbReference type="GeneID" id="87107063"/>
<keyword evidence="3" id="KW-1185">Reference proteome</keyword>
<protein>
    <submittedName>
        <fullName evidence="2">PP-loop superfamily ATP-utilizing enzyme</fullName>
    </submittedName>
</protein>
<dbReference type="STRING" id="660470.Theba_1256"/>
<dbReference type="eggNOG" id="COG0037">
    <property type="taxonomic scope" value="Bacteria"/>
</dbReference>
<dbReference type="Proteomes" id="UP000002881">
    <property type="component" value="Chromosome"/>
</dbReference>
<sequence>MRRLLCVILEKMTEQIENSINNTINEIKELAGKDRLTVAFSGGLDSTLVAYLALHALGRDRVKLINVCFGPYSYSRGLEIVASLAERLDLRLEFTPGYEAQENVWKRGPSCNRCTRLAKLPAVRSGVLGLVATGANQSDTWGKTGIVIKDGFYAPLRNWTKAEIEEALSYLNIEVPKIGEAPVREGCKLKHLLKIMAKPSYHGYSVAISNEILLDELDDFSHTLANVKIIGPLSKNVALINVSPLPSERKRGRIATSLESLDSIDEVRWVEGPMVLKIIANPGLFNSPEAREWVLNGRLAPEFAFPIHARWVKSKNNRLETFQVIDCWRLEDDSAHSY</sequence>
<dbReference type="EMBL" id="CP003532">
    <property type="protein sequence ID" value="AFK06944.1"/>
    <property type="molecule type" value="Genomic_DNA"/>
</dbReference>
<dbReference type="HOGENOM" id="CLU_885475_0_0_0"/>
<dbReference type="InterPro" id="IPR022310">
    <property type="entry name" value="NAD/GMP_synthase"/>
</dbReference>
<dbReference type="Pfam" id="PF02540">
    <property type="entry name" value="NAD_synthase"/>
    <property type="match status" value="1"/>
</dbReference>
<dbReference type="PANTHER" id="PTHR43169">
    <property type="entry name" value="EXSB FAMILY PROTEIN"/>
    <property type="match status" value="1"/>
</dbReference>
<proteinExistence type="predicted"/>
<dbReference type="KEGG" id="mpg:Theba_1256"/>
<dbReference type="InterPro" id="IPR052188">
    <property type="entry name" value="Ni-pincer_cofactor_biosynth"/>
</dbReference>
<evidence type="ECO:0000313" key="3">
    <source>
        <dbReference type="Proteomes" id="UP000002881"/>
    </source>
</evidence>
<dbReference type="RefSeq" id="WP_014730925.1">
    <property type="nucleotide sequence ID" value="NC_017934.1"/>
</dbReference>
<evidence type="ECO:0000313" key="2">
    <source>
        <dbReference type="EMBL" id="AFK06944.1"/>
    </source>
</evidence>
<gene>
    <name evidence="2" type="ORF">Theba_1256</name>
</gene>
<evidence type="ECO:0000259" key="1">
    <source>
        <dbReference type="Pfam" id="PF02540"/>
    </source>
</evidence>
<organism evidence="2 3">
    <name type="scientific">Mesotoga prima MesG1.Ag.4.2</name>
    <dbReference type="NCBI Taxonomy" id="660470"/>
    <lineage>
        <taxon>Bacteria</taxon>
        <taxon>Thermotogati</taxon>
        <taxon>Thermotogota</taxon>
        <taxon>Thermotogae</taxon>
        <taxon>Kosmotogales</taxon>
        <taxon>Kosmotogaceae</taxon>
        <taxon>Mesotoga</taxon>
    </lineage>
</organism>
<name>I2F4U1_9BACT</name>
<accession>I2F4U1</accession>
<dbReference type="Gene3D" id="3.40.50.620">
    <property type="entry name" value="HUPs"/>
    <property type="match status" value="1"/>
</dbReference>
<dbReference type="AlphaFoldDB" id="I2F4U1"/>
<feature type="domain" description="NAD/GMP synthase" evidence="1">
    <location>
        <begin position="21"/>
        <end position="92"/>
    </location>
</feature>
<reference evidence="2 3" key="1">
    <citation type="journal article" date="2012" name="Genome Biol. Evol.">
        <title>Genome Sequence of the Mesophilic Thermotogales Bacterium Mesotoga prima MesG1.Ag.4.2 Reveals the Largest Thermotogales Genome To Date.</title>
        <authorList>
            <person name="Zhaxybayeva O."/>
            <person name="Swithers K.S."/>
            <person name="Foght J."/>
            <person name="Green A.G."/>
            <person name="Bruce D."/>
            <person name="Detter C."/>
            <person name="Han S."/>
            <person name="Teshima H."/>
            <person name="Han J."/>
            <person name="Woyke T."/>
            <person name="Pitluck S."/>
            <person name="Nolan M."/>
            <person name="Ivanova N."/>
            <person name="Pati A."/>
            <person name="Land M.L."/>
            <person name="Dlutek M."/>
            <person name="Doolittle W.F."/>
            <person name="Noll K.M."/>
            <person name="Nesbo C.L."/>
        </authorList>
    </citation>
    <scope>NUCLEOTIDE SEQUENCE [LARGE SCALE GENOMIC DNA]</scope>
    <source>
        <strain evidence="3">mesG1.Ag.4.2</strain>
    </source>
</reference>
<dbReference type="SUPFAM" id="SSF52402">
    <property type="entry name" value="Adenine nucleotide alpha hydrolases-like"/>
    <property type="match status" value="1"/>
</dbReference>
<dbReference type="GO" id="GO:0006163">
    <property type="term" value="P:purine nucleotide metabolic process"/>
    <property type="evidence" value="ECO:0007669"/>
    <property type="project" value="UniProtKB-ARBA"/>
</dbReference>
<dbReference type="InterPro" id="IPR014729">
    <property type="entry name" value="Rossmann-like_a/b/a_fold"/>
</dbReference>
<dbReference type="PANTHER" id="PTHR43169:SF2">
    <property type="entry name" value="NAD_GMP SYNTHASE DOMAIN-CONTAINING PROTEIN"/>
    <property type="match status" value="1"/>
</dbReference>